<dbReference type="GO" id="GO:0016887">
    <property type="term" value="F:ATP hydrolysis activity"/>
    <property type="evidence" value="ECO:0007669"/>
    <property type="project" value="InterPro"/>
</dbReference>
<dbReference type="GO" id="GO:0140359">
    <property type="term" value="F:ABC-type transporter activity"/>
    <property type="evidence" value="ECO:0007669"/>
    <property type="project" value="InterPro"/>
</dbReference>
<keyword evidence="8" id="KW-1185">Reference proteome</keyword>
<keyword evidence="2" id="KW-0813">Transport</keyword>
<evidence type="ECO:0000256" key="4">
    <source>
        <dbReference type="ARBA" id="ARBA00022840"/>
    </source>
</evidence>
<dbReference type="InterPro" id="IPR029439">
    <property type="entry name" value="Wzt_C"/>
</dbReference>
<dbReference type="OrthoDB" id="9801987at2"/>
<dbReference type="GO" id="GO:0016020">
    <property type="term" value="C:membrane"/>
    <property type="evidence" value="ECO:0007669"/>
    <property type="project" value="InterPro"/>
</dbReference>
<dbReference type="InterPro" id="IPR003439">
    <property type="entry name" value="ABC_transporter-like_ATP-bd"/>
</dbReference>
<evidence type="ECO:0000256" key="3">
    <source>
        <dbReference type="ARBA" id="ARBA00022741"/>
    </source>
</evidence>
<feature type="compositionally biased region" description="Polar residues" evidence="5">
    <location>
        <begin position="1"/>
        <end position="13"/>
    </location>
</feature>
<dbReference type="CDD" id="cd03220">
    <property type="entry name" value="ABC_KpsT_Wzt"/>
    <property type="match status" value="1"/>
</dbReference>
<dbReference type="SUPFAM" id="SSF52540">
    <property type="entry name" value="P-loop containing nucleoside triphosphate hydrolases"/>
    <property type="match status" value="1"/>
</dbReference>
<dbReference type="InterPro" id="IPR015860">
    <property type="entry name" value="ABC_transpr_TagH-like"/>
</dbReference>
<keyword evidence="4 7" id="KW-0067">ATP-binding</keyword>
<dbReference type="EMBL" id="SMFN01000017">
    <property type="protein sequence ID" value="TDE02057.1"/>
    <property type="molecule type" value="Genomic_DNA"/>
</dbReference>
<evidence type="ECO:0000313" key="7">
    <source>
        <dbReference type="EMBL" id="TDE02057.1"/>
    </source>
</evidence>
<dbReference type="Pfam" id="PF00005">
    <property type="entry name" value="ABC_tran"/>
    <property type="match status" value="1"/>
</dbReference>
<evidence type="ECO:0000256" key="1">
    <source>
        <dbReference type="ARBA" id="ARBA00005417"/>
    </source>
</evidence>
<organism evidence="7 8">
    <name type="scientific">Flavobacterium sandaracinum</name>
    <dbReference type="NCBI Taxonomy" id="2541733"/>
    <lineage>
        <taxon>Bacteria</taxon>
        <taxon>Pseudomonadati</taxon>
        <taxon>Bacteroidota</taxon>
        <taxon>Flavobacteriia</taxon>
        <taxon>Flavobacteriales</taxon>
        <taxon>Flavobacteriaceae</taxon>
        <taxon>Flavobacterium</taxon>
    </lineage>
</organism>
<dbReference type="AlphaFoldDB" id="A0A4R5CRC6"/>
<dbReference type="RefSeq" id="WP_132066944.1">
    <property type="nucleotide sequence ID" value="NZ_SMFN01000017.1"/>
</dbReference>
<reference evidence="7 8" key="1">
    <citation type="submission" date="2019-03" db="EMBL/GenBank/DDBJ databases">
        <title>Flavobacterium LB-D12 sp. nov., isolated from arctic soil.</title>
        <authorList>
            <person name="Chaudhary D.K."/>
        </authorList>
    </citation>
    <scope>NUCLEOTIDE SEQUENCE [LARGE SCALE GENOMIC DNA]</scope>
    <source>
        <strain evidence="7 8">LB-D12</strain>
    </source>
</reference>
<name>A0A4R5CRC6_9FLAO</name>
<dbReference type="InterPro" id="IPR027417">
    <property type="entry name" value="P-loop_NTPase"/>
</dbReference>
<keyword evidence="3" id="KW-0547">Nucleotide-binding</keyword>
<evidence type="ECO:0000256" key="2">
    <source>
        <dbReference type="ARBA" id="ARBA00022448"/>
    </source>
</evidence>
<dbReference type="Pfam" id="PF14524">
    <property type="entry name" value="Wzt_C"/>
    <property type="match status" value="1"/>
</dbReference>
<dbReference type="Gene3D" id="3.40.50.300">
    <property type="entry name" value="P-loop containing nucleotide triphosphate hydrolases"/>
    <property type="match status" value="1"/>
</dbReference>
<dbReference type="PANTHER" id="PTHR46743:SF2">
    <property type="entry name" value="TEICHOIC ACIDS EXPORT ATP-BINDING PROTEIN TAGH"/>
    <property type="match status" value="1"/>
</dbReference>
<dbReference type="InterPro" id="IPR050683">
    <property type="entry name" value="Bact_Polysacc_Export_ATP-bd"/>
</dbReference>
<dbReference type="InterPro" id="IPR003593">
    <property type="entry name" value="AAA+_ATPase"/>
</dbReference>
<dbReference type="GO" id="GO:0005524">
    <property type="term" value="F:ATP binding"/>
    <property type="evidence" value="ECO:0007669"/>
    <property type="project" value="UniProtKB-KW"/>
</dbReference>
<dbReference type="SMART" id="SM00382">
    <property type="entry name" value="AAA"/>
    <property type="match status" value="1"/>
</dbReference>
<dbReference type="Proteomes" id="UP000294644">
    <property type="component" value="Unassembled WGS sequence"/>
</dbReference>
<evidence type="ECO:0000313" key="8">
    <source>
        <dbReference type="Proteomes" id="UP000294644"/>
    </source>
</evidence>
<dbReference type="PROSITE" id="PS50893">
    <property type="entry name" value="ABC_TRANSPORTER_2"/>
    <property type="match status" value="1"/>
</dbReference>
<evidence type="ECO:0000256" key="5">
    <source>
        <dbReference type="SAM" id="MobiDB-lite"/>
    </source>
</evidence>
<gene>
    <name evidence="7" type="ORF">E0F91_13280</name>
</gene>
<comment type="caution">
    <text evidence="7">The sequence shown here is derived from an EMBL/GenBank/DDBJ whole genome shotgun (WGS) entry which is preliminary data.</text>
</comment>
<dbReference type="PANTHER" id="PTHR46743">
    <property type="entry name" value="TEICHOIC ACIDS EXPORT ATP-BINDING PROTEIN TAGH"/>
    <property type="match status" value="1"/>
</dbReference>
<comment type="similarity">
    <text evidence="1">Belongs to the ABC transporter superfamily.</text>
</comment>
<protein>
    <submittedName>
        <fullName evidence="7">ATP-binding cassette domain-containing protein</fullName>
    </submittedName>
</protein>
<accession>A0A4R5CRC6</accession>
<evidence type="ECO:0000259" key="6">
    <source>
        <dbReference type="PROSITE" id="PS50893"/>
    </source>
</evidence>
<proteinExistence type="inferred from homology"/>
<feature type="domain" description="ABC transporter" evidence="6">
    <location>
        <begin position="64"/>
        <end position="289"/>
    </location>
</feature>
<feature type="region of interest" description="Disordered" evidence="5">
    <location>
        <begin position="1"/>
        <end position="20"/>
    </location>
</feature>
<sequence length="440" mass="48915">MSNKTFLSGSDTPSFGGGRGEDNIILKAENISKQYRLGQVGTGTLSHDVNRWWHQIRGKEDPYLKIGDVNDRSTKGSSDYVWALKDINFEVERGEVLGIIGKNGAGKSTLLKILSRVTAPTTGSIKFGGRVASLLEVGTGFNGEMTGRENVYLNGAILGMTKKEITAKLDEIIDFSGCERYIDTPVKRYSSGMTVRLAFAVAAFLEPEILIIDEVLAVGDAEFQKKAIGKMQDISREGGRTVLFVSHNMAAIKQLCTKTIMMENGTIVFEGNTNKAIDYYLQSNQYEGYRGHYVNEAVQESGIVSLAIVDKNDEIRTEFGFDEAIGINVKLQVAEQYLNAYLGFRLVDRNERVIFTSEIKLSEKINQAGMHKFEVNLPEKFLVPNQFNLTFALHVPNVVLIDCLDDCLSFEIIETGSDLYKYAGTDFGCVYVNCDWKKLN</sequence>